<keyword evidence="7 11" id="KW-1133">Transmembrane helix</keyword>
<evidence type="ECO:0000256" key="9">
    <source>
        <dbReference type="ARBA" id="ARBA00025772"/>
    </source>
</evidence>
<dbReference type="InterPro" id="IPR012902">
    <property type="entry name" value="N_methyl_site"/>
</dbReference>
<evidence type="ECO:0000256" key="5">
    <source>
        <dbReference type="ARBA" id="ARBA00022519"/>
    </source>
</evidence>
<evidence type="ECO:0000256" key="7">
    <source>
        <dbReference type="ARBA" id="ARBA00022989"/>
    </source>
</evidence>
<evidence type="ECO:0000256" key="10">
    <source>
        <dbReference type="ARBA" id="ARBA00030775"/>
    </source>
</evidence>
<dbReference type="Pfam" id="PF07963">
    <property type="entry name" value="N_methyl"/>
    <property type="match status" value="1"/>
</dbReference>
<keyword evidence="4" id="KW-0488">Methylation</keyword>
<organism evidence="13 14">
    <name type="scientific">Rheinheimera soli</name>
    <dbReference type="NCBI Taxonomy" id="443616"/>
    <lineage>
        <taxon>Bacteria</taxon>
        <taxon>Pseudomonadati</taxon>
        <taxon>Pseudomonadota</taxon>
        <taxon>Gammaproteobacteria</taxon>
        <taxon>Chromatiales</taxon>
        <taxon>Chromatiaceae</taxon>
        <taxon>Rheinheimera</taxon>
    </lineage>
</organism>
<evidence type="ECO:0000313" key="14">
    <source>
        <dbReference type="Proteomes" id="UP001257909"/>
    </source>
</evidence>
<dbReference type="InterPro" id="IPR022346">
    <property type="entry name" value="T2SS_GspH"/>
</dbReference>
<keyword evidence="3" id="KW-1003">Cell membrane</keyword>
<comment type="caution">
    <text evidence="13">The sequence shown here is derived from an EMBL/GenBank/DDBJ whole genome shotgun (WGS) entry which is preliminary data.</text>
</comment>
<dbReference type="Proteomes" id="UP001257909">
    <property type="component" value="Unassembled WGS sequence"/>
</dbReference>
<evidence type="ECO:0000256" key="11">
    <source>
        <dbReference type="SAM" id="Phobius"/>
    </source>
</evidence>
<evidence type="ECO:0000256" key="4">
    <source>
        <dbReference type="ARBA" id="ARBA00022481"/>
    </source>
</evidence>
<dbReference type="InterPro" id="IPR045584">
    <property type="entry name" value="Pilin-like"/>
</dbReference>
<accession>A0ABU1VXE3</accession>
<keyword evidence="8 11" id="KW-0472">Membrane</keyword>
<comment type="similarity">
    <text evidence="9">Belongs to the GSP H family.</text>
</comment>
<reference evidence="13 14" key="1">
    <citation type="submission" date="2023-07" db="EMBL/GenBank/DDBJ databases">
        <title>Sorghum-associated microbial communities from plants grown in Nebraska, USA.</title>
        <authorList>
            <person name="Schachtman D."/>
        </authorList>
    </citation>
    <scope>NUCLEOTIDE SEQUENCE [LARGE SCALE GENOMIC DNA]</scope>
    <source>
        <strain evidence="13 14">4138</strain>
    </source>
</reference>
<feature type="transmembrane region" description="Helical" evidence="11">
    <location>
        <begin position="12"/>
        <end position="36"/>
    </location>
</feature>
<dbReference type="SUPFAM" id="SSF54523">
    <property type="entry name" value="Pili subunits"/>
    <property type="match status" value="1"/>
</dbReference>
<dbReference type="NCBIfam" id="TIGR02532">
    <property type="entry name" value="IV_pilin_GFxxxE"/>
    <property type="match status" value="1"/>
</dbReference>
<keyword evidence="6 11" id="KW-0812">Transmembrane</keyword>
<evidence type="ECO:0000259" key="12">
    <source>
        <dbReference type="Pfam" id="PF12019"/>
    </source>
</evidence>
<name>A0ABU1VXE3_9GAMM</name>
<keyword evidence="5" id="KW-0997">Cell inner membrane</keyword>
<evidence type="ECO:0000256" key="3">
    <source>
        <dbReference type="ARBA" id="ARBA00022475"/>
    </source>
</evidence>
<evidence type="ECO:0000256" key="1">
    <source>
        <dbReference type="ARBA" id="ARBA00004377"/>
    </source>
</evidence>
<dbReference type="RefSeq" id="WP_310275718.1">
    <property type="nucleotide sequence ID" value="NZ_JAVDWR010000002.1"/>
</dbReference>
<evidence type="ECO:0000256" key="6">
    <source>
        <dbReference type="ARBA" id="ARBA00022692"/>
    </source>
</evidence>
<evidence type="ECO:0000256" key="8">
    <source>
        <dbReference type="ARBA" id="ARBA00023136"/>
    </source>
</evidence>
<dbReference type="EMBL" id="JAVDWR010000002">
    <property type="protein sequence ID" value="MDR7120357.1"/>
    <property type="molecule type" value="Genomic_DNA"/>
</dbReference>
<gene>
    <name evidence="13" type="ORF">J2W69_001286</name>
</gene>
<feature type="domain" description="General secretion pathway GspH" evidence="12">
    <location>
        <begin position="48"/>
        <end position="159"/>
    </location>
</feature>
<evidence type="ECO:0000256" key="2">
    <source>
        <dbReference type="ARBA" id="ARBA00021549"/>
    </source>
</evidence>
<comment type="subcellular location">
    <subcellularLocation>
        <location evidence="1">Cell inner membrane</location>
        <topology evidence="1">Single-pass membrane protein</topology>
    </subcellularLocation>
</comment>
<sequence>MDDRPLLQRQKAFTLIELMISLLVLLVLVAVAVPSFTDLLARNRLSGQANELLSVIQLARSEAIKQNQTIRLCKANAELNDCSAASGSWQGWLVTDTASPVIVIRAGRFDERLIISAAFTELRFSGQGLIRSQTNQPLNSSFSLCADGPAFADNGRTLTFLSGGRSSIQLSQCGS</sequence>
<proteinExistence type="inferred from homology"/>
<evidence type="ECO:0000313" key="13">
    <source>
        <dbReference type="EMBL" id="MDR7120357.1"/>
    </source>
</evidence>
<dbReference type="Gene3D" id="3.55.40.10">
    <property type="entry name" value="minor pseudopilin epsh domain"/>
    <property type="match status" value="1"/>
</dbReference>
<keyword evidence="14" id="KW-1185">Reference proteome</keyword>
<protein>
    <recommendedName>
        <fullName evidence="2">Type II secretion system protein H</fullName>
    </recommendedName>
    <alternativeName>
        <fullName evidence="10">General secretion pathway protein H</fullName>
    </alternativeName>
</protein>
<dbReference type="Pfam" id="PF12019">
    <property type="entry name" value="GspH"/>
    <property type="match status" value="1"/>
</dbReference>